<dbReference type="Gene3D" id="3.10.450.50">
    <property type="match status" value="1"/>
</dbReference>
<feature type="region of interest" description="Disordered" evidence="1">
    <location>
        <begin position="113"/>
        <end position="136"/>
    </location>
</feature>
<protein>
    <submittedName>
        <fullName evidence="3">UPF0225 protein</fullName>
    </submittedName>
</protein>
<organism evidence="3 4">
    <name type="scientific">Porphyridium purpureum</name>
    <name type="common">Red alga</name>
    <name type="synonym">Porphyridium cruentum</name>
    <dbReference type="NCBI Taxonomy" id="35688"/>
    <lineage>
        <taxon>Eukaryota</taxon>
        <taxon>Rhodophyta</taxon>
        <taxon>Bangiophyceae</taxon>
        <taxon>Porphyridiales</taxon>
        <taxon>Porphyridiaceae</taxon>
        <taxon>Porphyridium</taxon>
    </lineage>
</organism>
<dbReference type="SUPFAM" id="SSF54427">
    <property type="entry name" value="NTF2-like"/>
    <property type="match status" value="1"/>
</dbReference>
<sequence>MLGIATAFQPVGGGAGNVVGPCSGLPTRLRSICNGAQPMHVRVRQEPQSGLRSRGWLPARCGRCRPGGVSKRASGVVRQLGAGLSEVIISGGLFYVLIKSFGMGNEDVVVDETAVPTRPEDPAGDERPARRSKARAKVAKERRSLEEDDVCLCGSERPYGQCCQPYHDDRIASDAESGSKRFAGVVETAEGVLRARFCAYALRDVEYIMASTSKANEDYVAKHEDREGYELWYAAIGRFCDQYGFFGLDIIDVQTMNVISQETIGAQLVNLFEQKVRNQSNDKAALPRSLVTKILFRANLMENGDPIYFIEESRFVRHGPRWKYSDGRLISAPRSASDVNSGRAGTPRENDR</sequence>
<keyword evidence="4" id="KW-1185">Reference proteome</keyword>
<proteinExistence type="predicted"/>
<feature type="domain" description="YchJ-like middle NTF2-like" evidence="2">
    <location>
        <begin position="188"/>
        <end position="256"/>
    </location>
</feature>
<reference evidence="4" key="1">
    <citation type="journal article" date="2019" name="Nat. Commun.">
        <title>Expansion of phycobilisome linker gene families in mesophilic red algae.</title>
        <authorList>
            <person name="Lee J."/>
            <person name="Kim D."/>
            <person name="Bhattacharya D."/>
            <person name="Yoon H.S."/>
        </authorList>
    </citation>
    <scope>NUCLEOTIDE SEQUENCE [LARGE SCALE GENOMIC DNA]</scope>
    <source>
        <strain evidence="4">CCMP 1328</strain>
    </source>
</reference>
<dbReference type="InterPro" id="IPR032710">
    <property type="entry name" value="NTF2-like_dom_sf"/>
</dbReference>
<evidence type="ECO:0000313" key="3">
    <source>
        <dbReference type="EMBL" id="KAA8490939.1"/>
    </source>
</evidence>
<gene>
    <name evidence="3" type="ORF">FVE85_9831</name>
</gene>
<dbReference type="Pfam" id="PF02810">
    <property type="entry name" value="SEC-C"/>
    <property type="match status" value="1"/>
</dbReference>
<evidence type="ECO:0000259" key="2">
    <source>
        <dbReference type="Pfam" id="PF17775"/>
    </source>
</evidence>
<feature type="region of interest" description="Disordered" evidence="1">
    <location>
        <begin position="333"/>
        <end position="352"/>
    </location>
</feature>
<dbReference type="EMBL" id="VRMN01000017">
    <property type="protein sequence ID" value="KAA8490939.1"/>
    <property type="molecule type" value="Genomic_DNA"/>
</dbReference>
<dbReference type="InterPro" id="IPR048469">
    <property type="entry name" value="YchJ-like_M"/>
</dbReference>
<feature type="compositionally biased region" description="Basic and acidic residues" evidence="1">
    <location>
        <begin position="118"/>
        <end position="129"/>
    </location>
</feature>
<dbReference type="InterPro" id="IPR004027">
    <property type="entry name" value="SEC_C_motif"/>
</dbReference>
<name>A0A5J4YHP7_PORPP</name>
<dbReference type="OrthoDB" id="539593at2759"/>
<dbReference type="AlphaFoldDB" id="A0A5J4YHP7"/>
<comment type="caution">
    <text evidence="3">The sequence shown here is derived from an EMBL/GenBank/DDBJ whole genome shotgun (WGS) entry which is preliminary data.</text>
</comment>
<accession>A0A5J4YHP7</accession>
<dbReference type="Proteomes" id="UP000324585">
    <property type="component" value="Unassembled WGS sequence"/>
</dbReference>
<evidence type="ECO:0000256" key="1">
    <source>
        <dbReference type="SAM" id="MobiDB-lite"/>
    </source>
</evidence>
<evidence type="ECO:0000313" key="4">
    <source>
        <dbReference type="Proteomes" id="UP000324585"/>
    </source>
</evidence>
<dbReference type="Pfam" id="PF17775">
    <property type="entry name" value="YchJ_M-like"/>
    <property type="match status" value="1"/>
</dbReference>